<comment type="caution">
    <text evidence="2">The sequence shown here is derived from an EMBL/GenBank/DDBJ whole genome shotgun (WGS) entry which is preliminary data.</text>
</comment>
<dbReference type="InterPro" id="IPR015943">
    <property type="entry name" value="WD40/YVTN_repeat-like_dom_sf"/>
</dbReference>
<dbReference type="NCBIfam" id="TIGR02276">
    <property type="entry name" value="beta_rpt_yvtn"/>
    <property type="match status" value="1"/>
</dbReference>
<dbReference type="InterPro" id="IPR013783">
    <property type="entry name" value="Ig-like_fold"/>
</dbReference>
<feature type="region of interest" description="Disordered" evidence="1">
    <location>
        <begin position="207"/>
        <end position="232"/>
    </location>
</feature>
<dbReference type="GO" id="GO:0005509">
    <property type="term" value="F:calcium ion binding"/>
    <property type="evidence" value="ECO:0007669"/>
    <property type="project" value="InterPro"/>
</dbReference>
<accession>A0A4S4FVL1</accession>
<dbReference type="GO" id="GO:0005975">
    <property type="term" value="P:carbohydrate metabolic process"/>
    <property type="evidence" value="ECO:0007669"/>
    <property type="project" value="UniProtKB-ARBA"/>
</dbReference>
<dbReference type="PANTHER" id="PTHR47197:SF3">
    <property type="entry name" value="DIHYDRO-HEME D1 DEHYDROGENASE"/>
    <property type="match status" value="1"/>
</dbReference>
<dbReference type="InterPro" id="IPR011048">
    <property type="entry name" value="Haem_d1_sf"/>
</dbReference>
<dbReference type="Gene3D" id="2.130.10.10">
    <property type="entry name" value="YVTN repeat-like/Quinoprotein amine dehydrogenase"/>
    <property type="match status" value="1"/>
</dbReference>
<dbReference type="InterPro" id="IPR015919">
    <property type="entry name" value="Cadherin-like_sf"/>
</dbReference>
<dbReference type="GO" id="GO:0016020">
    <property type="term" value="C:membrane"/>
    <property type="evidence" value="ECO:0007669"/>
    <property type="project" value="InterPro"/>
</dbReference>
<dbReference type="Gene3D" id="2.60.40.10">
    <property type="entry name" value="Immunoglobulins"/>
    <property type="match status" value="1"/>
</dbReference>
<keyword evidence="3" id="KW-1185">Reference proteome</keyword>
<dbReference type="Pfam" id="PF05345">
    <property type="entry name" value="He_PIG"/>
    <property type="match status" value="1"/>
</dbReference>
<sequence length="280" mass="28204">MTATVPVGAQPWGIVFSPSGGTAYVALAGDNAVAVLTTATLTVADLIDVGPGLQPWGLALSADASLLFVANSASESLGTVDLSTQTLLFDSDTDIDGWNIAADSSGCIALVTNFAQNTVTVMDVSEPIALPDSPALLAQVGRQYDHQIGVSPAGAKTSFEIVSGRLPAGLSLDAASGRITGIPTEPGDFAFGIGATSCDKTARSDFTLSVDPGSPAIDTSRPKLAETGSTSSDPLLTAAGLVAVGSVLAVLARTRGVTRTSRAPGGGGAGRSRRRECDDR</sequence>
<dbReference type="InterPro" id="IPR051200">
    <property type="entry name" value="Host-pathogen_enzymatic-act"/>
</dbReference>
<name>A0A4S4FVL1_9MICO</name>
<dbReference type="InterPro" id="IPR011964">
    <property type="entry name" value="YVTN_b-propeller_repeat"/>
</dbReference>
<dbReference type="AlphaFoldDB" id="A0A4S4FVL1"/>
<dbReference type="EMBL" id="SSSN01000007">
    <property type="protein sequence ID" value="THG33905.1"/>
    <property type="molecule type" value="Genomic_DNA"/>
</dbReference>
<organism evidence="2 3">
    <name type="scientific">Orlajensenia flava</name>
    <dbReference type="NCBI Taxonomy" id="2565934"/>
    <lineage>
        <taxon>Bacteria</taxon>
        <taxon>Bacillati</taxon>
        <taxon>Actinomycetota</taxon>
        <taxon>Actinomycetes</taxon>
        <taxon>Micrococcales</taxon>
        <taxon>Microbacteriaceae</taxon>
        <taxon>Orlajensenia</taxon>
    </lineage>
</organism>
<protein>
    <submittedName>
        <fullName evidence="2">Uncharacterized protein</fullName>
    </submittedName>
</protein>
<evidence type="ECO:0000313" key="3">
    <source>
        <dbReference type="Proteomes" id="UP000307380"/>
    </source>
</evidence>
<gene>
    <name evidence="2" type="ORF">E6C70_10725</name>
</gene>
<evidence type="ECO:0000256" key="1">
    <source>
        <dbReference type="SAM" id="MobiDB-lite"/>
    </source>
</evidence>
<feature type="region of interest" description="Disordered" evidence="1">
    <location>
        <begin position="259"/>
        <end position="280"/>
    </location>
</feature>
<dbReference type="Proteomes" id="UP000307380">
    <property type="component" value="Unassembled WGS sequence"/>
</dbReference>
<dbReference type="PANTHER" id="PTHR47197">
    <property type="entry name" value="PROTEIN NIRF"/>
    <property type="match status" value="1"/>
</dbReference>
<dbReference type="SUPFAM" id="SSF51004">
    <property type="entry name" value="C-terminal (heme d1) domain of cytochrome cd1-nitrite reductase"/>
    <property type="match status" value="1"/>
</dbReference>
<evidence type="ECO:0000313" key="2">
    <source>
        <dbReference type="EMBL" id="THG33905.1"/>
    </source>
</evidence>
<dbReference type="SUPFAM" id="SSF49313">
    <property type="entry name" value="Cadherin-like"/>
    <property type="match status" value="1"/>
</dbReference>
<proteinExistence type="predicted"/>
<dbReference type="OrthoDB" id="4991336at2"/>
<reference evidence="2 3" key="1">
    <citation type="submission" date="2019-04" db="EMBL/GenBank/DDBJ databases">
        <authorList>
            <person name="Jiang L."/>
        </authorList>
    </citation>
    <scope>NUCLEOTIDE SEQUENCE [LARGE SCALE GENOMIC DNA]</scope>
    <source>
        <strain evidence="2 3">YIM 131861</strain>
    </source>
</reference>